<dbReference type="Gene3D" id="3.40.50.80">
    <property type="entry name" value="Nucleotide-binding domain of ferredoxin-NADP reductase (FNR) module"/>
    <property type="match status" value="1"/>
</dbReference>
<feature type="transmembrane region" description="Helical" evidence="14">
    <location>
        <begin position="212"/>
        <end position="232"/>
    </location>
</feature>
<dbReference type="Proteomes" id="UP000224130">
    <property type="component" value="Unassembled WGS sequence"/>
</dbReference>
<dbReference type="OrthoDB" id="9801223at2"/>
<evidence type="ECO:0000259" key="15">
    <source>
        <dbReference type="PROSITE" id="PS51384"/>
    </source>
</evidence>
<dbReference type="PRINTS" id="PR00410">
    <property type="entry name" value="PHEHYDRXLASE"/>
</dbReference>
<evidence type="ECO:0000256" key="13">
    <source>
        <dbReference type="SAM" id="MobiDB-lite"/>
    </source>
</evidence>
<keyword evidence="10" id="KW-0408">Iron</keyword>
<evidence type="ECO:0000256" key="5">
    <source>
        <dbReference type="ARBA" id="ARBA00022714"/>
    </source>
</evidence>
<comment type="cofactor">
    <cofactor evidence="1">
        <name>FAD</name>
        <dbReference type="ChEBI" id="CHEBI:57692"/>
    </cofactor>
</comment>
<feature type="transmembrane region" description="Helical" evidence="14">
    <location>
        <begin position="149"/>
        <end position="167"/>
    </location>
</feature>
<evidence type="ECO:0000256" key="6">
    <source>
        <dbReference type="ARBA" id="ARBA00022723"/>
    </source>
</evidence>
<evidence type="ECO:0000256" key="3">
    <source>
        <dbReference type="ARBA" id="ARBA00022630"/>
    </source>
</evidence>
<dbReference type="GO" id="GO:0051537">
    <property type="term" value="F:2 iron, 2 sulfur cluster binding"/>
    <property type="evidence" value="ECO:0007669"/>
    <property type="project" value="UniProtKB-KW"/>
</dbReference>
<dbReference type="SUPFAM" id="SSF63380">
    <property type="entry name" value="Riboflavin synthase domain-like"/>
    <property type="match status" value="1"/>
</dbReference>
<sequence length="462" mass="49098">MTTTSVRPPGPAAPAFPPGPPRPSPPRRSGAWALRATVVLGLAAVVVLWFTGAAPVLGTPGEALAGAGDLAGLLASFLVCLQLLLVARVPWFERAVGMDRLVAWHRSLGTTVLLLVATHVVLVVGGGALIEARTPWSEALTLVATQPDVLSAVVGTAIFLAVGLTSARWLRRILSYEAWYLVHLTVYVGVWLTFGHQLAAGTHFVASAPARVVWTLLYVATAAAVLTWRVALPLWQWTRHLVRVEAIHDESPTARSVWLTGPGVDALGGRSGQFFLVRFLARGHLGTAHPYSVSAPPRDGRLRFTVGALGDHSTAVGDLRVGTRALLEGPFGRFTADRARSAHVLLVAGGAGIGPVRALAEELWSQGRDVVVLHRARRADELAHAAELSQVPGLRYVPLTGRRTELGYDPLAPGPLRHLVPDVARRDVFVCGPEGMIATVVASARALGVPRSAVHHEELSLT</sequence>
<evidence type="ECO:0000313" key="17">
    <source>
        <dbReference type="Proteomes" id="UP000224130"/>
    </source>
</evidence>
<keyword evidence="6" id="KW-0479">Metal-binding</keyword>
<dbReference type="InterPro" id="IPR017927">
    <property type="entry name" value="FAD-bd_FR_type"/>
</dbReference>
<keyword evidence="9" id="KW-0560">Oxidoreductase</keyword>
<dbReference type="Pfam" id="PF01794">
    <property type="entry name" value="Ferric_reduct"/>
    <property type="match status" value="1"/>
</dbReference>
<protein>
    <submittedName>
        <fullName evidence="16">Putative ferric reductase</fullName>
    </submittedName>
</protein>
<dbReference type="PANTHER" id="PTHR47354">
    <property type="entry name" value="NADH OXIDOREDUCTASE HCR"/>
    <property type="match status" value="1"/>
</dbReference>
<keyword evidence="17" id="KW-1185">Reference proteome</keyword>
<evidence type="ECO:0000256" key="11">
    <source>
        <dbReference type="ARBA" id="ARBA00023014"/>
    </source>
</evidence>
<dbReference type="PROSITE" id="PS51384">
    <property type="entry name" value="FAD_FR"/>
    <property type="match status" value="1"/>
</dbReference>
<gene>
    <name evidence="16" type="ORF">ATJ88_0332</name>
</gene>
<keyword evidence="5" id="KW-0001">2Fe-2S</keyword>
<evidence type="ECO:0000256" key="9">
    <source>
        <dbReference type="ARBA" id="ARBA00023002"/>
    </source>
</evidence>
<dbReference type="GO" id="GO:0046872">
    <property type="term" value="F:metal ion binding"/>
    <property type="evidence" value="ECO:0007669"/>
    <property type="project" value="UniProtKB-KW"/>
</dbReference>
<dbReference type="GO" id="GO:0016491">
    <property type="term" value="F:oxidoreductase activity"/>
    <property type="evidence" value="ECO:0007669"/>
    <property type="project" value="UniProtKB-KW"/>
</dbReference>
<reference evidence="16 17" key="1">
    <citation type="submission" date="2017-10" db="EMBL/GenBank/DDBJ databases">
        <title>Sequencing the genomes of 1000 actinobacteria strains.</title>
        <authorList>
            <person name="Klenk H.-P."/>
        </authorList>
    </citation>
    <scope>NUCLEOTIDE SEQUENCE [LARGE SCALE GENOMIC DNA]</scope>
    <source>
        <strain evidence="16 17">DSM 21863</strain>
    </source>
</reference>
<comment type="caution">
    <text evidence="16">The sequence shown here is derived from an EMBL/GenBank/DDBJ whole genome shotgun (WGS) entry which is preliminary data.</text>
</comment>
<evidence type="ECO:0000256" key="12">
    <source>
        <dbReference type="ARBA" id="ARBA00023136"/>
    </source>
</evidence>
<feature type="transmembrane region" description="Helical" evidence="14">
    <location>
        <begin position="179"/>
        <end position="200"/>
    </location>
</feature>
<keyword evidence="3" id="KW-0285">Flavoprotein</keyword>
<dbReference type="Pfam" id="PF00175">
    <property type="entry name" value="NAD_binding_1"/>
    <property type="match status" value="1"/>
</dbReference>
<proteinExistence type="predicted"/>
<evidence type="ECO:0000256" key="1">
    <source>
        <dbReference type="ARBA" id="ARBA00001974"/>
    </source>
</evidence>
<comment type="subcellular location">
    <subcellularLocation>
        <location evidence="2">Membrane</location>
        <topology evidence="2">Multi-pass membrane protein</topology>
    </subcellularLocation>
</comment>
<organism evidence="16 17">
    <name type="scientific">Isoptericola jiangsuensis</name>
    <dbReference type="NCBI Taxonomy" id="548579"/>
    <lineage>
        <taxon>Bacteria</taxon>
        <taxon>Bacillati</taxon>
        <taxon>Actinomycetota</taxon>
        <taxon>Actinomycetes</taxon>
        <taxon>Micrococcales</taxon>
        <taxon>Promicromonosporaceae</taxon>
        <taxon>Isoptericola</taxon>
    </lineage>
</organism>
<keyword evidence="8 14" id="KW-1133">Transmembrane helix</keyword>
<accession>A0A2A9ETS7</accession>
<dbReference type="PANTHER" id="PTHR47354:SF8">
    <property type="entry name" value="1,2-PHENYLACETYL-COA EPOXIDASE, SUBUNIT E"/>
    <property type="match status" value="1"/>
</dbReference>
<evidence type="ECO:0000256" key="4">
    <source>
        <dbReference type="ARBA" id="ARBA00022692"/>
    </source>
</evidence>
<dbReference type="InterPro" id="IPR013130">
    <property type="entry name" value="Fe3_Rdtase_TM_dom"/>
</dbReference>
<dbReference type="Gene3D" id="2.40.30.10">
    <property type="entry name" value="Translation factors"/>
    <property type="match status" value="1"/>
</dbReference>
<dbReference type="InterPro" id="IPR050415">
    <property type="entry name" value="MRET"/>
</dbReference>
<feature type="transmembrane region" description="Helical" evidence="14">
    <location>
        <begin position="70"/>
        <end position="87"/>
    </location>
</feature>
<dbReference type="SUPFAM" id="SSF52343">
    <property type="entry name" value="Ferredoxin reductase-like, C-terminal NADP-linked domain"/>
    <property type="match status" value="1"/>
</dbReference>
<evidence type="ECO:0000256" key="2">
    <source>
        <dbReference type="ARBA" id="ARBA00004141"/>
    </source>
</evidence>
<keyword evidence="7" id="KW-0274">FAD</keyword>
<dbReference type="EMBL" id="PDJJ01000001">
    <property type="protein sequence ID" value="PFG41690.1"/>
    <property type="molecule type" value="Genomic_DNA"/>
</dbReference>
<dbReference type="InterPro" id="IPR001433">
    <property type="entry name" value="OxRdtase_FAD/NAD-bd"/>
</dbReference>
<keyword evidence="11" id="KW-0411">Iron-sulfur</keyword>
<dbReference type="GO" id="GO:0050660">
    <property type="term" value="F:flavin adenine dinucleotide binding"/>
    <property type="evidence" value="ECO:0007669"/>
    <property type="project" value="TreeGrafter"/>
</dbReference>
<dbReference type="CDD" id="cd06198">
    <property type="entry name" value="FNR_like_3"/>
    <property type="match status" value="1"/>
</dbReference>
<dbReference type="InterPro" id="IPR017938">
    <property type="entry name" value="Riboflavin_synthase-like_b-brl"/>
</dbReference>
<evidence type="ECO:0000313" key="16">
    <source>
        <dbReference type="EMBL" id="PFG41690.1"/>
    </source>
</evidence>
<dbReference type="RefSeq" id="WP_098462311.1">
    <property type="nucleotide sequence ID" value="NZ_PDJJ01000001.1"/>
</dbReference>
<dbReference type="InterPro" id="IPR039261">
    <property type="entry name" value="FNR_nucleotide-bd"/>
</dbReference>
<feature type="transmembrane region" description="Helical" evidence="14">
    <location>
        <begin position="32"/>
        <end position="50"/>
    </location>
</feature>
<evidence type="ECO:0000256" key="7">
    <source>
        <dbReference type="ARBA" id="ARBA00022827"/>
    </source>
</evidence>
<keyword evidence="12 14" id="KW-0472">Membrane</keyword>
<dbReference type="GO" id="GO:0016020">
    <property type="term" value="C:membrane"/>
    <property type="evidence" value="ECO:0007669"/>
    <property type="project" value="UniProtKB-SubCell"/>
</dbReference>
<feature type="transmembrane region" description="Helical" evidence="14">
    <location>
        <begin position="108"/>
        <end position="129"/>
    </location>
</feature>
<evidence type="ECO:0000256" key="10">
    <source>
        <dbReference type="ARBA" id="ARBA00023004"/>
    </source>
</evidence>
<evidence type="ECO:0000256" key="14">
    <source>
        <dbReference type="SAM" id="Phobius"/>
    </source>
</evidence>
<keyword evidence="4 14" id="KW-0812">Transmembrane</keyword>
<feature type="domain" description="FAD-binding FR-type" evidence="15">
    <location>
        <begin position="237"/>
        <end position="337"/>
    </location>
</feature>
<feature type="compositionally biased region" description="Pro residues" evidence="13">
    <location>
        <begin position="8"/>
        <end position="26"/>
    </location>
</feature>
<feature type="region of interest" description="Disordered" evidence="13">
    <location>
        <begin position="1"/>
        <end position="28"/>
    </location>
</feature>
<dbReference type="AlphaFoldDB" id="A0A2A9ETS7"/>
<name>A0A2A9ETS7_9MICO</name>
<evidence type="ECO:0000256" key="8">
    <source>
        <dbReference type="ARBA" id="ARBA00022989"/>
    </source>
</evidence>